<dbReference type="PANTHER" id="PTHR31072">
    <property type="entry name" value="TRANSCRIPTION FACTOR TCP4-RELATED"/>
    <property type="match status" value="1"/>
</dbReference>
<comment type="subcellular location">
    <subcellularLocation>
        <location evidence="1">Nucleus</location>
    </subcellularLocation>
</comment>
<dbReference type="AlphaFoldDB" id="A0AAP0S899"/>
<dbReference type="GO" id="GO:0005634">
    <property type="term" value="C:nucleus"/>
    <property type="evidence" value="ECO:0007669"/>
    <property type="project" value="UniProtKB-SubCell"/>
</dbReference>
<evidence type="ECO:0000313" key="9">
    <source>
        <dbReference type="Proteomes" id="UP001415857"/>
    </source>
</evidence>
<evidence type="ECO:0000256" key="2">
    <source>
        <dbReference type="ARBA" id="ARBA00023015"/>
    </source>
</evidence>
<protein>
    <recommendedName>
        <fullName evidence="7">TCP domain-containing protein</fullName>
    </recommendedName>
</protein>
<gene>
    <name evidence="8" type="ORF">L1049_020680</name>
</gene>
<comment type="caution">
    <text evidence="8">The sequence shown here is derived from an EMBL/GenBank/DDBJ whole genome shotgun (WGS) entry which is preliminary data.</text>
</comment>
<dbReference type="Proteomes" id="UP001415857">
    <property type="component" value="Unassembled WGS sequence"/>
</dbReference>
<keyword evidence="4" id="KW-0804">Transcription</keyword>
<feature type="region of interest" description="Disordered" evidence="6">
    <location>
        <begin position="1"/>
        <end position="50"/>
    </location>
</feature>
<name>A0AAP0S899_LIQFO</name>
<sequence length="374" mass="39507">MASNQNHGIHEDDEVGDTNHEEEINDDNISSSDPSMAEQPEEKSLPAAAPLLPAAQLAVVGSFKEEPTEAEQDLEAGIKQIAAIPPPETPLSVVPAKRVSKDRHTKVEGRGRRIRMPAACAARIFQLTRELGHKSDGETVRWLLERAEPAIIEATGTGTIPAIAVSVGGTLKIPTTSTADDEEGIPSNRKRKRACNSEFVEINNGAPVTVSSGLAPIVPMTVASPQGFVPVPVWTVGAGAGFGSPNGAFVMLPHTGASNQQPQFWAVPASAAPVFNVAAKPISNFVAAMEHGGEVQSPALVSNSLSEVKSASCGSSMAGSSSNSATTTTHTLRDFSLEIYDVDRSGNQQIPCSKPRDIEEEEEEEEEEDTDLGF</sequence>
<proteinExistence type="predicted"/>
<dbReference type="Pfam" id="PF03634">
    <property type="entry name" value="TCP"/>
    <property type="match status" value="1"/>
</dbReference>
<evidence type="ECO:0000256" key="6">
    <source>
        <dbReference type="SAM" id="MobiDB-lite"/>
    </source>
</evidence>
<evidence type="ECO:0000313" key="8">
    <source>
        <dbReference type="EMBL" id="KAK9292701.1"/>
    </source>
</evidence>
<feature type="region of interest" description="Disordered" evidence="6">
    <location>
        <begin position="89"/>
        <end position="109"/>
    </location>
</feature>
<feature type="domain" description="TCP" evidence="7">
    <location>
        <begin position="100"/>
        <end position="154"/>
    </location>
</feature>
<reference evidence="8 9" key="1">
    <citation type="journal article" date="2024" name="Plant J.">
        <title>Genome sequences and population genomics reveal climatic adaptation and genomic divergence between two closely related sweetgum species.</title>
        <authorList>
            <person name="Xu W.Q."/>
            <person name="Ren C.Q."/>
            <person name="Zhang X.Y."/>
            <person name="Comes H.P."/>
            <person name="Liu X.H."/>
            <person name="Li Y.G."/>
            <person name="Kettle C.J."/>
            <person name="Jalonen R."/>
            <person name="Gaisberger H."/>
            <person name="Ma Y.Z."/>
            <person name="Qiu Y.X."/>
        </authorList>
    </citation>
    <scope>NUCLEOTIDE SEQUENCE [LARGE SCALE GENOMIC DNA]</scope>
    <source>
        <strain evidence="8">Hangzhou</strain>
    </source>
</reference>
<dbReference type="InterPro" id="IPR005333">
    <property type="entry name" value="Transcription_factor_TCP"/>
</dbReference>
<keyword evidence="9" id="KW-1185">Reference proteome</keyword>
<organism evidence="8 9">
    <name type="scientific">Liquidambar formosana</name>
    <name type="common">Formosan gum</name>
    <dbReference type="NCBI Taxonomy" id="63359"/>
    <lineage>
        <taxon>Eukaryota</taxon>
        <taxon>Viridiplantae</taxon>
        <taxon>Streptophyta</taxon>
        <taxon>Embryophyta</taxon>
        <taxon>Tracheophyta</taxon>
        <taxon>Spermatophyta</taxon>
        <taxon>Magnoliopsida</taxon>
        <taxon>eudicotyledons</taxon>
        <taxon>Gunneridae</taxon>
        <taxon>Pentapetalae</taxon>
        <taxon>Saxifragales</taxon>
        <taxon>Altingiaceae</taxon>
        <taxon>Liquidambar</taxon>
    </lineage>
</organism>
<accession>A0AAP0S899</accession>
<dbReference type="PANTHER" id="PTHR31072:SF1">
    <property type="entry name" value="TRANSCRIPTION FACTOR TCP9"/>
    <property type="match status" value="1"/>
</dbReference>
<evidence type="ECO:0000256" key="5">
    <source>
        <dbReference type="ARBA" id="ARBA00023242"/>
    </source>
</evidence>
<evidence type="ECO:0000256" key="4">
    <source>
        <dbReference type="ARBA" id="ARBA00023163"/>
    </source>
</evidence>
<keyword evidence="5" id="KW-0539">Nucleus</keyword>
<dbReference type="GO" id="GO:0043565">
    <property type="term" value="F:sequence-specific DNA binding"/>
    <property type="evidence" value="ECO:0007669"/>
    <property type="project" value="TreeGrafter"/>
</dbReference>
<dbReference type="PROSITE" id="PS51369">
    <property type="entry name" value="TCP"/>
    <property type="match status" value="1"/>
</dbReference>
<feature type="compositionally biased region" description="Acidic residues" evidence="6">
    <location>
        <begin position="358"/>
        <end position="374"/>
    </location>
</feature>
<dbReference type="EMBL" id="JBBPBK010000001">
    <property type="protein sequence ID" value="KAK9292701.1"/>
    <property type="molecule type" value="Genomic_DNA"/>
</dbReference>
<evidence type="ECO:0000256" key="1">
    <source>
        <dbReference type="ARBA" id="ARBA00004123"/>
    </source>
</evidence>
<feature type="region of interest" description="Disordered" evidence="6">
    <location>
        <begin position="346"/>
        <end position="374"/>
    </location>
</feature>
<evidence type="ECO:0000259" key="7">
    <source>
        <dbReference type="PROSITE" id="PS51369"/>
    </source>
</evidence>
<keyword evidence="2" id="KW-0805">Transcription regulation</keyword>
<dbReference type="GO" id="GO:0003700">
    <property type="term" value="F:DNA-binding transcription factor activity"/>
    <property type="evidence" value="ECO:0007669"/>
    <property type="project" value="InterPro"/>
</dbReference>
<dbReference type="InterPro" id="IPR017887">
    <property type="entry name" value="TF_TCP_subgr"/>
</dbReference>
<keyword evidence="3" id="KW-0238">DNA-binding</keyword>
<evidence type="ECO:0000256" key="3">
    <source>
        <dbReference type="ARBA" id="ARBA00023125"/>
    </source>
</evidence>